<dbReference type="Gene3D" id="2.70.98.40">
    <property type="entry name" value="Glycoside hydrolase, family 65, N-terminal domain"/>
    <property type="match status" value="1"/>
</dbReference>
<proteinExistence type="predicted"/>
<gene>
    <name evidence="4" type="ORF">IAB46_02760</name>
</gene>
<name>A0A9D1F2U4_9FIRM</name>
<evidence type="ECO:0000259" key="3">
    <source>
        <dbReference type="Pfam" id="PF17167"/>
    </source>
</evidence>
<keyword evidence="2" id="KW-0808">Transferase</keyword>
<reference evidence="4" key="2">
    <citation type="journal article" date="2021" name="PeerJ">
        <title>Extensive microbial diversity within the chicken gut microbiome revealed by metagenomics and culture.</title>
        <authorList>
            <person name="Gilroy R."/>
            <person name="Ravi A."/>
            <person name="Getino M."/>
            <person name="Pursley I."/>
            <person name="Horton D.L."/>
            <person name="Alikhan N.F."/>
            <person name="Baker D."/>
            <person name="Gharbi K."/>
            <person name="Hall N."/>
            <person name="Watson M."/>
            <person name="Adriaenssens E.M."/>
            <person name="Foster-Nyarko E."/>
            <person name="Jarju S."/>
            <person name="Secka A."/>
            <person name="Antonio M."/>
            <person name="Oren A."/>
            <person name="Chaudhuri R.R."/>
            <person name="La Ragione R."/>
            <person name="Hildebrand F."/>
            <person name="Pallen M.J."/>
        </authorList>
    </citation>
    <scope>NUCLEOTIDE SEQUENCE</scope>
    <source>
        <strain evidence="4">CHK178-757</strain>
    </source>
</reference>
<dbReference type="EMBL" id="DVIT01000012">
    <property type="protein sequence ID" value="HIS46473.1"/>
    <property type="molecule type" value="Genomic_DNA"/>
</dbReference>
<comment type="caution">
    <text evidence="4">The sequence shown here is derived from an EMBL/GenBank/DDBJ whole genome shotgun (WGS) entry which is preliminary data.</text>
</comment>
<accession>A0A9D1F2U4</accession>
<dbReference type="InterPro" id="IPR037018">
    <property type="entry name" value="GH65_N"/>
</dbReference>
<evidence type="ECO:0000256" key="2">
    <source>
        <dbReference type="ARBA" id="ARBA00022679"/>
    </source>
</evidence>
<dbReference type="Proteomes" id="UP000823927">
    <property type="component" value="Unassembled WGS sequence"/>
</dbReference>
<dbReference type="Pfam" id="PF17167">
    <property type="entry name" value="Glyco_hydro_94"/>
    <property type="match status" value="1"/>
</dbReference>
<dbReference type="InterPro" id="IPR008928">
    <property type="entry name" value="6-hairpin_glycosidase_sf"/>
</dbReference>
<dbReference type="GO" id="GO:0016757">
    <property type="term" value="F:glycosyltransferase activity"/>
    <property type="evidence" value="ECO:0007669"/>
    <property type="project" value="UniProtKB-KW"/>
</dbReference>
<dbReference type="GO" id="GO:0005975">
    <property type="term" value="P:carbohydrate metabolic process"/>
    <property type="evidence" value="ECO:0007669"/>
    <property type="project" value="InterPro"/>
</dbReference>
<dbReference type="Gene3D" id="1.50.10.10">
    <property type="match status" value="1"/>
</dbReference>
<sequence length="890" mass="99970">MNYKITDTEFRLEDPQNVGGLYMPLVNEKVMSCITPDGHGDNKISQDCFFLEPVSIENLHSSMSTRNFWCIVDGEDAPWSVFGYSVYQQAQRHTPQEEKAWLQAGPYWQEVKRTCPKNGLSGTVLSFCPVGEEMAEIMKVTLENKGEAPITLTPVAAVPIFARGADHIRDHRHVTALLNRICVTQDGVVVTPSMAFDERGHHKNDISYGVYGRDELGGKPVGAVPTVEDFIGDGGSYMAPVSVLKGCALSTEGAEFDGFEAMGGLWFEKVTLEPGESRSYCLVLSYNGEGLEYLDVKKAGIAFEEMKVYWNDQKIITCHTSEPTFDTWMAWVSLQPHLRRIYGCSFLPHHDYGRGGRGWRDLWQDCLSLILINPEIVRSDLKNFFAGIRADGTNATIIGSRPGEFIADRNAIVRVWMDHAYWPFRTVALYLEQTGDYPFLFESQPYFRDKILNRGTKIDEAYADDGSNCLKDAGGNMYQGTLLEHLLLQHLAQFFDVGEHNHMRLHGADWNDALDMAADRGESVAFTAAYSGNFKELADLCRTIKKKMSVKSVRVFKELTMLLDASPEIYKDVAKKNALLDAFCTASCSHVSGELAEIDIDHLADVLEQMGLWINNHIRCMEIVHDDAGESWFNGYYNNHGQQAEGVKDGRVRMMLTGQVFTILSGTALDEQVEQISRAAEKYLYKKEIGGYRLNTDFAENNMDMGRMFGFAYGHKENGAVFCHMSVMYAYALYSRGFVREGYKAIASLYEKAADFETSHMYPGIPEYFTPRGQGVYSYLTGAGSWMVLTVLTQMYGVRGREGHLQLAPKLLASQFDSNGVAGVSLKFAGKLLDISYVNAQHKDFGDYEVEEIFINGRQYFNEENCGIIQREFIKSLPSDTVNEIKVILA</sequence>
<keyword evidence="1" id="KW-0328">Glycosyltransferase</keyword>
<dbReference type="InterPro" id="IPR033432">
    <property type="entry name" value="GH94_catalytic"/>
</dbReference>
<evidence type="ECO:0000256" key="1">
    <source>
        <dbReference type="ARBA" id="ARBA00022676"/>
    </source>
</evidence>
<dbReference type="SUPFAM" id="SSF48208">
    <property type="entry name" value="Six-hairpin glycosidases"/>
    <property type="match status" value="1"/>
</dbReference>
<dbReference type="PANTHER" id="PTHR37469">
    <property type="entry name" value="CELLOBIONIC ACID PHOSPHORYLASE-RELATED"/>
    <property type="match status" value="1"/>
</dbReference>
<dbReference type="InterPro" id="IPR052047">
    <property type="entry name" value="GH94_Enzymes"/>
</dbReference>
<reference evidence="4" key="1">
    <citation type="submission" date="2020-10" db="EMBL/GenBank/DDBJ databases">
        <authorList>
            <person name="Gilroy R."/>
        </authorList>
    </citation>
    <scope>NUCLEOTIDE SEQUENCE</scope>
    <source>
        <strain evidence="4">CHK178-757</strain>
    </source>
</reference>
<organism evidence="4 5">
    <name type="scientific">Candidatus Scybalocola faecigallinarum</name>
    <dbReference type="NCBI Taxonomy" id="2840941"/>
    <lineage>
        <taxon>Bacteria</taxon>
        <taxon>Bacillati</taxon>
        <taxon>Bacillota</taxon>
        <taxon>Clostridia</taxon>
        <taxon>Lachnospirales</taxon>
        <taxon>Lachnospiraceae</taxon>
        <taxon>Lachnospiraceae incertae sedis</taxon>
        <taxon>Candidatus Scybalocola (ex Gilroy et al. 2021)</taxon>
    </lineage>
</organism>
<dbReference type="InterPro" id="IPR012341">
    <property type="entry name" value="6hp_glycosidase-like_sf"/>
</dbReference>
<dbReference type="AlphaFoldDB" id="A0A9D1F2U4"/>
<feature type="domain" description="Glycosyl hydrolase 94 catalytic" evidence="3">
    <location>
        <begin position="629"/>
        <end position="794"/>
    </location>
</feature>
<evidence type="ECO:0000313" key="4">
    <source>
        <dbReference type="EMBL" id="HIS46473.1"/>
    </source>
</evidence>
<protein>
    <submittedName>
        <fullName evidence="4">Cellobiose phosphorylase</fullName>
    </submittedName>
</protein>
<dbReference type="PANTHER" id="PTHR37469:SF2">
    <property type="entry name" value="CELLOBIONIC ACID PHOSPHORYLASE"/>
    <property type="match status" value="1"/>
</dbReference>
<evidence type="ECO:0000313" key="5">
    <source>
        <dbReference type="Proteomes" id="UP000823927"/>
    </source>
</evidence>